<dbReference type="RefSeq" id="WP_063922670.1">
    <property type="nucleotide sequence ID" value="NZ_CP007794.1"/>
</dbReference>
<dbReference type="Proteomes" id="UP000236268">
    <property type="component" value="Unassembled WGS sequence"/>
</dbReference>
<gene>
    <name evidence="1" type="ORF">ABAZ39_16095</name>
    <name evidence="2" type="ORF">ACJ41P_31970</name>
    <name evidence="3" type="ORF">C1S70_27270</name>
</gene>
<evidence type="ECO:0000313" key="1">
    <source>
        <dbReference type="EMBL" id="AIB13465.1"/>
    </source>
</evidence>
<geneLocation type="plasmid" evidence="3">
    <name>p25unnamed</name>
</geneLocation>
<dbReference type="AlphaFoldDB" id="A0A060DKZ6"/>
<protein>
    <recommendedName>
        <fullName evidence="7">Chaperone modulatory protein CbpM</fullName>
    </recommendedName>
</protein>
<reference evidence="2 6" key="3">
    <citation type="submission" date="2024-11" db="EMBL/GenBank/DDBJ databases">
        <title>Draft genome sequences of two bacteria associated to sugarcane roots in Colombia.</title>
        <authorList>
            <person name="Pardo-Diaz S."/>
            <person name="Masmela-Mendoza J."/>
            <person name="Delgadillo-Duran P."/>
            <person name="Bautista E.J."/>
            <person name="Rojas-Tapias D.F."/>
        </authorList>
    </citation>
    <scope>NUCLEOTIDE SEQUENCE [LARGE SCALE GENOMIC DNA]</scope>
    <source>
        <strain evidence="2 6">Ap18</strain>
    </source>
</reference>
<name>A0A060DKZ6_9PROT</name>
<keyword evidence="6" id="KW-1185">Reference proteome</keyword>
<reference evidence="1 4" key="1">
    <citation type="journal article" date="2014" name="Genome Announc.">
        <title>Complete Genome Sequence of the Model Rhizosphere Strain Azospirillum brasilense Az39, Successfully Applied in Agriculture.</title>
        <authorList>
            <person name="Rivera D."/>
            <person name="Revale S."/>
            <person name="Molina R."/>
            <person name="Gualpa J."/>
            <person name="Puente M."/>
            <person name="Maroniche G."/>
            <person name="Paris G."/>
            <person name="Baker D."/>
            <person name="Clavijo B."/>
            <person name="McLay K."/>
            <person name="Spaepen S."/>
            <person name="Perticari A."/>
            <person name="Vazquez M."/>
            <person name="Wisniewski-Dye F."/>
            <person name="Watkins C."/>
            <person name="Martinez-Abarca F."/>
            <person name="Vanderleyden J."/>
            <person name="Cassan F."/>
        </authorList>
    </citation>
    <scope>NUCLEOTIDE SEQUENCE [LARGE SCALE GENOMIC DNA]</scope>
    <source>
        <strain evidence="1 4">Az39</strain>
        <plasmid evidence="1">AbAZ39_p1</plasmid>
    </source>
</reference>
<dbReference type="EMBL" id="CP007794">
    <property type="protein sequence ID" value="AIB13465.1"/>
    <property type="molecule type" value="Genomic_DNA"/>
</dbReference>
<dbReference type="OrthoDB" id="9800876at2"/>
<dbReference type="Proteomes" id="UP001628281">
    <property type="component" value="Unassembled WGS sequence"/>
</dbReference>
<keyword evidence="1" id="KW-0614">Plasmid</keyword>
<evidence type="ECO:0000313" key="3">
    <source>
        <dbReference type="EMBL" id="PNQ95742.1"/>
    </source>
</evidence>
<organism evidence="1 4">
    <name type="scientific">Azospirillum argentinense</name>
    <dbReference type="NCBI Taxonomy" id="2970906"/>
    <lineage>
        <taxon>Bacteria</taxon>
        <taxon>Pseudomonadati</taxon>
        <taxon>Pseudomonadota</taxon>
        <taxon>Alphaproteobacteria</taxon>
        <taxon>Rhodospirillales</taxon>
        <taxon>Azospirillaceae</taxon>
        <taxon>Azospirillum</taxon>
    </lineage>
</organism>
<dbReference type="Gene3D" id="1.10.1660.10">
    <property type="match status" value="1"/>
</dbReference>
<reference evidence="3 5" key="2">
    <citation type="submission" date="2018-01" db="EMBL/GenBank/DDBJ databases">
        <title>Whole genome sequence of Azospirillum brasilense REC3 isolated from strawberry roots.</title>
        <authorList>
            <person name="Fontana C.A."/>
            <person name="Salazar S.M."/>
            <person name="Bassi D."/>
            <person name="Puglisi E."/>
            <person name="Lovaisa N.C."/>
            <person name="Toffoli L.M."/>
            <person name="Pedraza R."/>
            <person name="Cocconcelli P.S."/>
        </authorList>
    </citation>
    <scope>NUCLEOTIDE SEQUENCE [LARGE SCALE GENOMIC DNA]</scope>
    <source>
        <strain evidence="3 5">REC3</strain>
        <plasmid evidence="3">p25unnamed</plasmid>
    </source>
</reference>
<dbReference type="EMBL" id="JBJLSN010000098">
    <property type="protein sequence ID" value="MFL7905784.1"/>
    <property type="molecule type" value="Genomic_DNA"/>
</dbReference>
<accession>A0A2K1FT75</accession>
<geneLocation type="plasmid" evidence="1 4">
    <name>AbAZ39_p1</name>
</geneLocation>
<evidence type="ECO:0000313" key="6">
    <source>
        <dbReference type="Proteomes" id="UP001628281"/>
    </source>
</evidence>
<evidence type="ECO:0000313" key="4">
    <source>
        <dbReference type="Proteomes" id="UP000027186"/>
    </source>
</evidence>
<evidence type="ECO:0008006" key="7">
    <source>
        <dbReference type="Google" id="ProtNLM"/>
    </source>
</evidence>
<dbReference type="EMBL" id="POWG01000042">
    <property type="protein sequence ID" value="PNQ95742.1"/>
    <property type="molecule type" value="Genomic_DNA"/>
</dbReference>
<evidence type="ECO:0000313" key="2">
    <source>
        <dbReference type="EMBL" id="MFL7905784.1"/>
    </source>
</evidence>
<accession>A0A060DKZ6</accession>
<dbReference type="Proteomes" id="UP000027186">
    <property type="component" value="Plasmid AbAZ39_p1"/>
</dbReference>
<proteinExistence type="predicted"/>
<sequence length="121" mass="13526">MMTLNELQRSFADLDAADLDQWIDNRWIRPEGRPGAYVFHEIDVARTRLVAELRELAIDDDALPLVLSLLDQLYGVRRQMKLLCTAINAQPEEVRRALLVAVRVSAAPMDGADADPERGGA</sequence>
<evidence type="ECO:0000313" key="5">
    <source>
        <dbReference type="Proteomes" id="UP000236268"/>
    </source>
</evidence>
<dbReference type="KEGG" id="abq:ABAZ39_16095"/>